<protein>
    <submittedName>
        <fullName evidence="3">Nitroreductase</fullName>
    </submittedName>
</protein>
<dbReference type="EMBL" id="BOOH01000023">
    <property type="protein sequence ID" value="GIH76796.1"/>
    <property type="molecule type" value="Genomic_DNA"/>
</dbReference>
<comment type="catalytic activity">
    <reaction evidence="2">
        <text>oxidized coenzyme F420-(gamma-L-Glu)(n) + a quinol + H(+) = reduced coenzyme F420-(gamma-L-Glu)(n) + a quinone</text>
        <dbReference type="Rhea" id="RHEA:39663"/>
        <dbReference type="Rhea" id="RHEA-COMP:12939"/>
        <dbReference type="Rhea" id="RHEA-COMP:14378"/>
        <dbReference type="ChEBI" id="CHEBI:15378"/>
        <dbReference type="ChEBI" id="CHEBI:24646"/>
        <dbReference type="ChEBI" id="CHEBI:132124"/>
        <dbReference type="ChEBI" id="CHEBI:133980"/>
        <dbReference type="ChEBI" id="CHEBI:139511"/>
    </reaction>
</comment>
<dbReference type="PANTHER" id="PTHR39428">
    <property type="entry name" value="F420H(2)-DEPENDENT QUINONE REDUCTASE RV1261C"/>
    <property type="match status" value="1"/>
</dbReference>
<dbReference type="InterPro" id="IPR004378">
    <property type="entry name" value="F420H2_quin_Rdtase"/>
</dbReference>
<evidence type="ECO:0000256" key="2">
    <source>
        <dbReference type="ARBA" id="ARBA00049106"/>
    </source>
</evidence>
<organism evidence="3 4">
    <name type="scientific">Planobispora longispora</name>
    <dbReference type="NCBI Taxonomy" id="28887"/>
    <lineage>
        <taxon>Bacteria</taxon>
        <taxon>Bacillati</taxon>
        <taxon>Actinomycetota</taxon>
        <taxon>Actinomycetes</taxon>
        <taxon>Streptosporangiales</taxon>
        <taxon>Streptosporangiaceae</taxon>
        <taxon>Planobispora</taxon>
    </lineage>
</organism>
<dbReference type="Gene3D" id="2.30.110.10">
    <property type="entry name" value="Electron Transport, Fmn-binding Protein, Chain A"/>
    <property type="match status" value="1"/>
</dbReference>
<dbReference type="Pfam" id="PF04075">
    <property type="entry name" value="F420H2_quin_red"/>
    <property type="match status" value="1"/>
</dbReference>
<proteinExistence type="inferred from homology"/>
<gene>
    <name evidence="3" type="ORF">Plo01_32250</name>
</gene>
<comment type="caution">
    <text evidence="3">The sequence shown here is derived from an EMBL/GenBank/DDBJ whole genome shotgun (WGS) entry which is preliminary data.</text>
</comment>
<dbReference type="GO" id="GO:0016491">
    <property type="term" value="F:oxidoreductase activity"/>
    <property type="evidence" value="ECO:0007669"/>
    <property type="project" value="InterPro"/>
</dbReference>
<sequence>MEQRHEEEISDSPTGWVAKHVRDYLASDGDKGHLYHGIPTLLLTTRGRKSGKLRRTALIYGTDGGRHLLVASNGGSAEHPAWYLNLTAEPDVHVQVGAEKFAARARTASAEEKTSLWPIMVKVFPTYDRYQAKTPRDIPLVIIEPTERPE</sequence>
<comment type="similarity">
    <text evidence="1">Belongs to the F420H(2)-dependent quinone reductase family.</text>
</comment>
<dbReference type="GO" id="GO:0070967">
    <property type="term" value="F:coenzyme F420 binding"/>
    <property type="evidence" value="ECO:0007669"/>
    <property type="project" value="TreeGrafter"/>
</dbReference>
<evidence type="ECO:0000313" key="3">
    <source>
        <dbReference type="EMBL" id="GIH76796.1"/>
    </source>
</evidence>
<name>A0A8J3RI33_9ACTN</name>
<dbReference type="AlphaFoldDB" id="A0A8J3RI33"/>
<evidence type="ECO:0000313" key="4">
    <source>
        <dbReference type="Proteomes" id="UP000616724"/>
    </source>
</evidence>
<dbReference type="RefSeq" id="WP_203891394.1">
    <property type="nucleotide sequence ID" value="NZ_BOOH01000023.1"/>
</dbReference>
<evidence type="ECO:0000256" key="1">
    <source>
        <dbReference type="ARBA" id="ARBA00008710"/>
    </source>
</evidence>
<accession>A0A8J3RI33</accession>
<dbReference type="InterPro" id="IPR012349">
    <property type="entry name" value="Split_barrel_FMN-bd"/>
</dbReference>
<keyword evidence="4" id="KW-1185">Reference proteome</keyword>
<dbReference type="PANTHER" id="PTHR39428:SF3">
    <property type="entry name" value="DEAZAFLAVIN-DEPENDENT NITROREDUCTASE"/>
    <property type="match status" value="1"/>
</dbReference>
<dbReference type="NCBIfam" id="TIGR00026">
    <property type="entry name" value="hi_GC_TIGR00026"/>
    <property type="match status" value="1"/>
</dbReference>
<reference evidence="3 4" key="1">
    <citation type="submission" date="2021-01" db="EMBL/GenBank/DDBJ databases">
        <title>Whole genome shotgun sequence of Planobispora longispora NBRC 13918.</title>
        <authorList>
            <person name="Komaki H."/>
            <person name="Tamura T."/>
        </authorList>
    </citation>
    <scope>NUCLEOTIDE SEQUENCE [LARGE SCALE GENOMIC DNA]</scope>
    <source>
        <strain evidence="3 4">NBRC 13918</strain>
    </source>
</reference>
<dbReference type="Proteomes" id="UP000616724">
    <property type="component" value="Unassembled WGS sequence"/>
</dbReference>
<dbReference type="GO" id="GO:0005886">
    <property type="term" value="C:plasma membrane"/>
    <property type="evidence" value="ECO:0007669"/>
    <property type="project" value="TreeGrafter"/>
</dbReference>